<dbReference type="EnsemblMetazoa" id="ACHR006852-RA">
    <property type="protein sequence ID" value="ACHR006852-PA"/>
    <property type="gene ID" value="ACHR006852"/>
</dbReference>
<evidence type="ECO:0000313" key="3">
    <source>
        <dbReference type="Proteomes" id="UP000075881"/>
    </source>
</evidence>
<feature type="transmembrane region" description="Helical" evidence="1">
    <location>
        <begin position="28"/>
        <end position="47"/>
    </location>
</feature>
<dbReference type="Proteomes" id="UP000075881">
    <property type="component" value="Unassembled WGS sequence"/>
</dbReference>
<reference evidence="3" key="1">
    <citation type="submission" date="2013-03" db="EMBL/GenBank/DDBJ databases">
        <title>The Genome Sequence of Anopheles christyi ACHKN1017.</title>
        <authorList>
            <consortium name="The Broad Institute Genomics Platform"/>
            <person name="Neafsey D.E."/>
            <person name="Besansky N."/>
            <person name="Walker B."/>
            <person name="Young S.K."/>
            <person name="Zeng Q."/>
            <person name="Gargeya S."/>
            <person name="Fitzgerald M."/>
            <person name="Haas B."/>
            <person name="Abouelleil A."/>
            <person name="Allen A.W."/>
            <person name="Alvarado L."/>
            <person name="Arachchi H.M."/>
            <person name="Berlin A.M."/>
            <person name="Chapman S.B."/>
            <person name="Gainer-Dewar J."/>
            <person name="Goldberg J."/>
            <person name="Griggs A."/>
            <person name="Gujja S."/>
            <person name="Hansen M."/>
            <person name="Howarth C."/>
            <person name="Imamovic A."/>
            <person name="Ireland A."/>
            <person name="Larimer J."/>
            <person name="McCowan C."/>
            <person name="Murphy C."/>
            <person name="Pearson M."/>
            <person name="Poon T.W."/>
            <person name="Priest M."/>
            <person name="Roberts A."/>
            <person name="Saif S."/>
            <person name="Shea T."/>
            <person name="Sisk P."/>
            <person name="Sykes S."/>
            <person name="Wortman J."/>
            <person name="Nusbaum C."/>
            <person name="Birren B."/>
        </authorList>
    </citation>
    <scope>NUCLEOTIDE SEQUENCE [LARGE SCALE GENOMIC DNA]</scope>
    <source>
        <strain evidence="3">ACHKN1017</strain>
    </source>
</reference>
<reference evidence="2" key="2">
    <citation type="submission" date="2020-05" db="UniProtKB">
        <authorList>
            <consortium name="EnsemblMetazoa"/>
        </authorList>
    </citation>
    <scope>IDENTIFICATION</scope>
    <source>
        <strain evidence="2">ACHKN1017</strain>
    </source>
</reference>
<protein>
    <submittedName>
        <fullName evidence="2">Uncharacterized protein</fullName>
    </submittedName>
</protein>
<evidence type="ECO:0000313" key="2">
    <source>
        <dbReference type="EnsemblMetazoa" id="ACHR006852-PA"/>
    </source>
</evidence>
<dbReference type="VEuPathDB" id="VectorBase:ACHR006852"/>
<accession>A0A182K7W7</accession>
<sequence length="127" mass="13913">MLPTSSAFAASVQPVVTAVPCTPTRPRTVLAMVPTGVLMMVVVLMLLPLPGAVLGDYENTWNSYYEQPCCGGTTNGPFHLRHHGEAFHSIAIDDPEGARYKIVRHFRDSAAGLERSRAYEANTKQKR</sequence>
<keyword evidence="1" id="KW-0812">Transmembrane</keyword>
<name>A0A182K7W7_9DIPT</name>
<dbReference type="STRING" id="43041.A0A182K7W7"/>
<proteinExistence type="predicted"/>
<keyword evidence="1" id="KW-0472">Membrane</keyword>
<organism evidence="2 3">
    <name type="scientific">Anopheles christyi</name>
    <dbReference type="NCBI Taxonomy" id="43041"/>
    <lineage>
        <taxon>Eukaryota</taxon>
        <taxon>Metazoa</taxon>
        <taxon>Ecdysozoa</taxon>
        <taxon>Arthropoda</taxon>
        <taxon>Hexapoda</taxon>
        <taxon>Insecta</taxon>
        <taxon>Pterygota</taxon>
        <taxon>Neoptera</taxon>
        <taxon>Endopterygota</taxon>
        <taxon>Diptera</taxon>
        <taxon>Nematocera</taxon>
        <taxon>Culicoidea</taxon>
        <taxon>Culicidae</taxon>
        <taxon>Anophelinae</taxon>
        <taxon>Anopheles</taxon>
    </lineage>
</organism>
<keyword evidence="3" id="KW-1185">Reference proteome</keyword>
<evidence type="ECO:0000256" key="1">
    <source>
        <dbReference type="SAM" id="Phobius"/>
    </source>
</evidence>
<dbReference type="AlphaFoldDB" id="A0A182K7W7"/>
<keyword evidence="1" id="KW-1133">Transmembrane helix</keyword>